<reference evidence="2 3" key="1">
    <citation type="journal article" date="2024" name="Int. J. Mol. Sci.">
        <title>Exploration of Alicyclobacillus spp. Genome in Search of Antibiotic Resistance.</title>
        <authorList>
            <person name="Bucka-Kolendo J."/>
            <person name="Kiousi D.E."/>
            <person name="Dekowska A."/>
            <person name="Mikolajczuk-Szczyrba A."/>
            <person name="Karadedos D.M."/>
            <person name="Michael P."/>
            <person name="Galanis A."/>
            <person name="Sokolowska B."/>
        </authorList>
    </citation>
    <scope>NUCLEOTIDE SEQUENCE [LARGE SCALE GENOMIC DNA]</scope>
    <source>
        <strain evidence="2 3">KKP 3000</strain>
    </source>
</reference>
<comment type="caution">
    <text evidence="2">The sequence shown here is derived from an EMBL/GenBank/DDBJ whole genome shotgun (WGS) entry which is preliminary data.</text>
</comment>
<dbReference type="SUPFAM" id="SSF51735">
    <property type="entry name" value="NAD(P)-binding Rossmann-fold domains"/>
    <property type="match status" value="1"/>
</dbReference>
<dbReference type="Gene3D" id="3.30.360.10">
    <property type="entry name" value="Dihydrodipicolinate Reductase, domain 2"/>
    <property type="match status" value="1"/>
</dbReference>
<dbReference type="Gene3D" id="3.40.50.720">
    <property type="entry name" value="NAD(P)-binding Rossmann-like Domain"/>
    <property type="match status" value="1"/>
</dbReference>
<proteinExistence type="predicted"/>
<dbReference type="InterPro" id="IPR036291">
    <property type="entry name" value="NAD(P)-bd_dom_sf"/>
</dbReference>
<gene>
    <name evidence="2" type="ORF">KKP3000_003612</name>
</gene>
<dbReference type="InterPro" id="IPR000683">
    <property type="entry name" value="Gfo/Idh/MocA-like_OxRdtase_N"/>
</dbReference>
<accession>A0ABV5AD95</accession>
<dbReference type="Pfam" id="PF01408">
    <property type="entry name" value="GFO_IDH_MocA"/>
    <property type="match status" value="1"/>
</dbReference>
<protein>
    <submittedName>
        <fullName evidence="2">Gfo/Idh/MocA family oxidoreductase</fullName>
    </submittedName>
</protein>
<evidence type="ECO:0000259" key="1">
    <source>
        <dbReference type="Pfam" id="PF01408"/>
    </source>
</evidence>
<organism evidence="2 3">
    <name type="scientific">Alicyclobacillus fastidiosus</name>
    <dbReference type="NCBI Taxonomy" id="392011"/>
    <lineage>
        <taxon>Bacteria</taxon>
        <taxon>Bacillati</taxon>
        <taxon>Bacillota</taxon>
        <taxon>Bacilli</taxon>
        <taxon>Bacillales</taxon>
        <taxon>Alicyclobacillaceae</taxon>
        <taxon>Alicyclobacillus</taxon>
    </lineage>
</organism>
<dbReference type="EMBL" id="JBDXSU010000005">
    <property type="protein sequence ID" value="MFB5190167.1"/>
    <property type="molecule type" value="Genomic_DNA"/>
</dbReference>
<sequence length="364" mass="40322">MTAVPFAIVGGGFRTGYFLRVARALPNLFQAVGMVVRNAEAGRAIEREWGIATYREIDHLLCAQRPEFIVVAVRADDSASVLAGLAKRGVPVLAETPPAADLNGLVKLDELTRGGAKIQVAEQYYLRPMHAARLSIVESGDLGQVTQANVSVSHGYHGVSLLRKLLGVHFEQATIRAMRFVSPMVAGPSRSGPPAEETIVTSPRDIAWIRFGDKLGVYDFTKDQHRSWIRSTHLSVRGSRGEIFDHRVNFLAGHRTPLHLELRRVNRGEEENVEGYFLQGIMLGHRWVYANPYAGARLYDDEIAVATCMENMVRYIRGGPSFYDLRQASQDHYLAMLIEEAIQTGKEVTSGPQPWMQTAPSVEG</sequence>
<dbReference type="RefSeq" id="WP_275473777.1">
    <property type="nucleotide sequence ID" value="NZ_CP162940.1"/>
</dbReference>
<evidence type="ECO:0000313" key="2">
    <source>
        <dbReference type="EMBL" id="MFB5190167.1"/>
    </source>
</evidence>
<keyword evidence="3" id="KW-1185">Reference proteome</keyword>
<feature type="domain" description="Gfo/Idh/MocA-like oxidoreductase N-terminal" evidence="1">
    <location>
        <begin position="6"/>
        <end position="113"/>
    </location>
</feature>
<name>A0ABV5AD95_9BACL</name>
<evidence type="ECO:0000313" key="3">
    <source>
        <dbReference type="Proteomes" id="UP001579974"/>
    </source>
</evidence>
<dbReference type="Proteomes" id="UP001579974">
    <property type="component" value="Unassembled WGS sequence"/>
</dbReference>